<evidence type="ECO:0000313" key="3">
    <source>
        <dbReference type="EMBL" id="GJN38358.1"/>
    </source>
</evidence>
<gene>
    <name evidence="3" type="primary">gb27393</name>
    <name evidence="3" type="ORF">PR202_gb27393</name>
</gene>
<dbReference type="Proteomes" id="UP001054889">
    <property type="component" value="Unassembled WGS sequence"/>
</dbReference>
<accession>A0AAV5FU15</accession>
<evidence type="ECO:0000256" key="1">
    <source>
        <dbReference type="ARBA" id="ARBA00022741"/>
    </source>
</evidence>
<sequence>MPPVVDEERKGANHGAAESRKALIDEIVLVGGSSNIPMIRVLIKDYFHGRDPNPNPNGGLELVQPDEAVIHGALLLTRPEAAGYLEECYHPWSWGPPNTSL</sequence>
<name>A0AAV5FU15_ELECO</name>
<reference evidence="3" key="1">
    <citation type="journal article" date="2018" name="DNA Res.">
        <title>Multiple hybrid de novo genome assembly of finger millet, an orphan allotetraploid crop.</title>
        <authorList>
            <person name="Hatakeyama M."/>
            <person name="Aluri S."/>
            <person name="Balachadran M.T."/>
            <person name="Sivarajan S.R."/>
            <person name="Patrignani A."/>
            <person name="Gruter S."/>
            <person name="Poveda L."/>
            <person name="Shimizu-Inatsugi R."/>
            <person name="Baeten J."/>
            <person name="Francoijs K.J."/>
            <person name="Nataraja K.N."/>
            <person name="Reddy Y.A.N."/>
            <person name="Phadnis S."/>
            <person name="Ravikumar R.L."/>
            <person name="Schlapbach R."/>
            <person name="Sreeman S.M."/>
            <person name="Shimizu K.K."/>
        </authorList>
    </citation>
    <scope>NUCLEOTIDE SEQUENCE</scope>
</reference>
<comment type="caution">
    <text evidence="3">The sequence shown here is derived from an EMBL/GenBank/DDBJ whole genome shotgun (WGS) entry which is preliminary data.</text>
</comment>
<evidence type="ECO:0000256" key="2">
    <source>
        <dbReference type="ARBA" id="ARBA00022840"/>
    </source>
</evidence>
<dbReference type="InterPro" id="IPR043129">
    <property type="entry name" value="ATPase_NBD"/>
</dbReference>
<protein>
    <submittedName>
        <fullName evidence="3">Uncharacterized protein</fullName>
    </submittedName>
</protein>
<dbReference type="GO" id="GO:0005524">
    <property type="term" value="F:ATP binding"/>
    <property type="evidence" value="ECO:0007669"/>
    <property type="project" value="UniProtKB-KW"/>
</dbReference>
<dbReference type="GO" id="GO:0140662">
    <property type="term" value="F:ATP-dependent protein folding chaperone"/>
    <property type="evidence" value="ECO:0007669"/>
    <property type="project" value="InterPro"/>
</dbReference>
<dbReference type="AlphaFoldDB" id="A0AAV5FU15"/>
<proteinExistence type="predicted"/>
<evidence type="ECO:0000313" key="4">
    <source>
        <dbReference type="Proteomes" id="UP001054889"/>
    </source>
</evidence>
<dbReference type="Gene3D" id="3.30.420.40">
    <property type="match status" value="2"/>
</dbReference>
<dbReference type="SUPFAM" id="SSF53067">
    <property type="entry name" value="Actin-like ATPase domain"/>
    <property type="match status" value="1"/>
</dbReference>
<reference evidence="3" key="2">
    <citation type="submission" date="2021-12" db="EMBL/GenBank/DDBJ databases">
        <title>Resequencing data analysis of finger millet.</title>
        <authorList>
            <person name="Hatakeyama M."/>
            <person name="Aluri S."/>
            <person name="Balachadran M.T."/>
            <person name="Sivarajan S.R."/>
            <person name="Poveda L."/>
            <person name="Shimizu-Inatsugi R."/>
            <person name="Schlapbach R."/>
            <person name="Sreeman S.M."/>
            <person name="Shimizu K.K."/>
        </authorList>
    </citation>
    <scope>NUCLEOTIDE SEQUENCE</scope>
</reference>
<keyword evidence="1" id="KW-0547">Nucleotide-binding</keyword>
<keyword evidence="4" id="KW-1185">Reference proteome</keyword>
<organism evidence="3 4">
    <name type="scientific">Eleusine coracana subsp. coracana</name>
    <dbReference type="NCBI Taxonomy" id="191504"/>
    <lineage>
        <taxon>Eukaryota</taxon>
        <taxon>Viridiplantae</taxon>
        <taxon>Streptophyta</taxon>
        <taxon>Embryophyta</taxon>
        <taxon>Tracheophyta</taxon>
        <taxon>Spermatophyta</taxon>
        <taxon>Magnoliopsida</taxon>
        <taxon>Liliopsida</taxon>
        <taxon>Poales</taxon>
        <taxon>Poaceae</taxon>
        <taxon>PACMAD clade</taxon>
        <taxon>Chloridoideae</taxon>
        <taxon>Cynodonteae</taxon>
        <taxon>Eleusininae</taxon>
        <taxon>Eleusine</taxon>
    </lineage>
</organism>
<dbReference type="InterPro" id="IPR013126">
    <property type="entry name" value="Hsp_70_fam"/>
</dbReference>
<dbReference type="Pfam" id="PF00012">
    <property type="entry name" value="HSP70"/>
    <property type="match status" value="1"/>
</dbReference>
<dbReference type="EMBL" id="BQKI01000096">
    <property type="protein sequence ID" value="GJN38358.1"/>
    <property type="molecule type" value="Genomic_DNA"/>
</dbReference>
<keyword evidence="2" id="KW-0067">ATP-binding</keyword>